<dbReference type="PANTHER" id="PTHR43547:SF2">
    <property type="entry name" value="HYBRID SIGNAL TRANSDUCTION HISTIDINE KINASE C"/>
    <property type="match status" value="1"/>
</dbReference>
<dbReference type="PROSITE" id="PS50109">
    <property type="entry name" value="HIS_KIN"/>
    <property type="match status" value="1"/>
</dbReference>
<dbReference type="EC" id="2.7.13.3" evidence="4"/>
<evidence type="ECO:0000313" key="16">
    <source>
        <dbReference type="Proteomes" id="UP000625316"/>
    </source>
</evidence>
<feature type="transmembrane region" description="Helical" evidence="12">
    <location>
        <begin position="264"/>
        <end position="285"/>
    </location>
</feature>
<feature type="transmembrane region" description="Helical" evidence="12">
    <location>
        <begin position="65"/>
        <end position="88"/>
    </location>
</feature>
<keyword evidence="11 12" id="KW-0472">Membrane</keyword>
<comment type="subcellular location">
    <subcellularLocation>
        <location evidence="2">Cell membrane</location>
        <topology evidence="2">Multi-pass membrane protein</topology>
    </subcellularLocation>
</comment>
<keyword evidence="6" id="KW-0597">Phosphoprotein</keyword>
<evidence type="ECO:0000256" key="2">
    <source>
        <dbReference type="ARBA" id="ARBA00004651"/>
    </source>
</evidence>
<dbReference type="InterPro" id="IPR004358">
    <property type="entry name" value="Sig_transdc_His_kin-like_C"/>
</dbReference>
<dbReference type="SMART" id="SM00388">
    <property type="entry name" value="HisKA"/>
    <property type="match status" value="1"/>
</dbReference>
<organism evidence="15 16">
    <name type="scientific">Romeriopsis navalis LEGE 11480</name>
    <dbReference type="NCBI Taxonomy" id="2777977"/>
    <lineage>
        <taxon>Bacteria</taxon>
        <taxon>Bacillati</taxon>
        <taxon>Cyanobacteriota</taxon>
        <taxon>Cyanophyceae</taxon>
        <taxon>Leptolyngbyales</taxon>
        <taxon>Leptolyngbyaceae</taxon>
        <taxon>Romeriopsis</taxon>
        <taxon>Romeriopsis navalis</taxon>
    </lineage>
</organism>
<keyword evidence="8" id="KW-0418">Kinase</keyword>
<keyword evidence="5" id="KW-1003">Cell membrane</keyword>
<evidence type="ECO:0000256" key="4">
    <source>
        <dbReference type="ARBA" id="ARBA00012438"/>
    </source>
</evidence>
<dbReference type="InterPro" id="IPR003661">
    <property type="entry name" value="HisK_dim/P_dom"/>
</dbReference>
<reference evidence="15" key="1">
    <citation type="submission" date="2020-10" db="EMBL/GenBank/DDBJ databases">
        <authorList>
            <person name="Castelo-Branco R."/>
            <person name="Eusebio N."/>
            <person name="Adriana R."/>
            <person name="Vieira A."/>
            <person name="Brugerolle De Fraissinette N."/>
            <person name="Rezende De Castro R."/>
            <person name="Schneider M.P."/>
            <person name="Vasconcelos V."/>
            <person name="Leao P.N."/>
        </authorList>
    </citation>
    <scope>NUCLEOTIDE SEQUENCE</scope>
    <source>
        <strain evidence="15">LEGE 11480</strain>
    </source>
</reference>
<dbReference type="InterPro" id="IPR007895">
    <property type="entry name" value="MASE1"/>
</dbReference>
<dbReference type="GO" id="GO:0000155">
    <property type="term" value="F:phosphorelay sensor kinase activity"/>
    <property type="evidence" value="ECO:0007669"/>
    <property type="project" value="InterPro"/>
</dbReference>
<dbReference type="GO" id="GO:0005886">
    <property type="term" value="C:plasma membrane"/>
    <property type="evidence" value="ECO:0007669"/>
    <property type="project" value="UniProtKB-SubCell"/>
</dbReference>
<dbReference type="RefSeq" id="WP_264323335.1">
    <property type="nucleotide sequence ID" value="NZ_JADEXQ010000004.1"/>
</dbReference>
<evidence type="ECO:0000256" key="5">
    <source>
        <dbReference type="ARBA" id="ARBA00022475"/>
    </source>
</evidence>
<dbReference type="Proteomes" id="UP000625316">
    <property type="component" value="Unassembled WGS sequence"/>
</dbReference>
<dbReference type="Pfam" id="PF02518">
    <property type="entry name" value="HATPase_c"/>
    <property type="match status" value="1"/>
</dbReference>
<dbReference type="SUPFAM" id="SSF55874">
    <property type="entry name" value="ATPase domain of HSP90 chaperone/DNA topoisomerase II/histidine kinase"/>
    <property type="match status" value="1"/>
</dbReference>
<dbReference type="SUPFAM" id="SSF47384">
    <property type="entry name" value="Homodimeric domain of signal transducing histidine kinase"/>
    <property type="match status" value="1"/>
</dbReference>
<dbReference type="Pfam" id="PF05231">
    <property type="entry name" value="MASE1"/>
    <property type="match status" value="1"/>
</dbReference>
<feature type="transmembrane region" description="Helical" evidence="12">
    <location>
        <begin position="215"/>
        <end position="239"/>
    </location>
</feature>
<dbReference type="InterPro" id="IPR016132">
    <property type="entry name" value="Phyto_chromo_attachment"/>
</dbReference>
<dbReference type="SMART" id="SM00387">
    <property type="entry name" value="HATPase_c"/>
    <property type="match status" value="1"/>
</dbReference>
<feature type="domain" description="Histidine kinase" evidence="14">
    <location>
        <begin position="507"/>
        <end position="724"/>
    </location>
</feature>
<keyword evidence="8" id="KW-0808">Transferase</keyword>
<dbReference type="SMART" id="SM00065">
    <property type="entry name" value="GAF"/>
    <property type="match status" value="1"/>
</dbReference>
<keyword evidence="7 12" id="KW-0812">Transmembrane</keyword>
<proteinExistence type="inferred from homology"/>
<dbReference type="Pfam" id="PF00512">
    <property type="entry name" value="HisKA"/>
    <property type="match status" value="1"/>
</dbReference>
<dbReference type="PROSITE" id="PS50046">
    <property type="entry name" value="PHYTOCHROME_2"/>
    <property type="match status" value="1"/>
</dbReference>
<evidence type="ECO:0000259" key="13">
    <source>
        <dbReference type="PROSITE" id="PS50046"/>
    </source>
</evidence>
<dbReference type="InterPro" id="IPR003594">
    <property type="entry name" value="HATPase_dom"/>
</dbReference>
<evidence type="ECO:0000256" key="1">
    <source>
        <dbReference type="ARBA" id="ARBA00000085"/>
    </source>
</evidence>
<dbReference type="InterPro" id="IPR005467">
    <property type="entry name" value="His_kinase_dom"/>
</dbReference>
<dbReference type="Gene3D" id="3.30.450.40">
    <property type="match status" value="1"/>
</dbReference>
<comment type="caution">
    <text evidence="15">The sequence shown here is derived from an EMBL/GenBank/DDBJ whole genome shotgun (WGS) entry which is preliminary data.</text>
</comment>
<sequence>MTSLVYFCLGQFTFQVLDLPGAAPFAIFPPVGVGLALVMLFGWTAVIGVALGAMMLAVLLKAPALIVIGAGLRSGMMAWFVGYLLQWLQVDFGLRRLRDVWQLILLIFPGAIALNASLACLLDIGAYTAWENLPKTWRTLFIADLSSVLMITPFLVLVIPPLCSLNHRRKVNALWQSWWRQRSQALEGLIWLAFTISIELRHVDSAPDVMLLEALPFLSLAWAAARFGIITTVCASFWINSIEIAHVLQGYGIFVLQSNQDTNVALLMLQTFIVVIVFMGLSLAATTEERHELLNSLLQEQQFDRVMVNLAQRVRNSLDLSDIMQTTVQEIYAALKVDRAYLLQRMLDGSYTVTTESHGLKWPSCMGNTIPTATAQQFEVLYRDKGTEITDDLRQAAGIHPLTRQLCAEYQVQSRVAVPVLVDGDAYALLTVHQCSAPRHWSHQEINFLEQVVLLLGASLHQGILYQRERHLVSELDQQVQARTQELQRSLVAQEKLNEGQARLLHAVSHDLRTPIVGSLLVLRQMLKRDEGKNKTVLQRLQESGERQLTLIQSLLEDYRAEDATLRFHFKLIDYAEFVQATLRTLSPILKEYEATVKVDIPAQLPEVQADPVHLQRVLENLITNALKHNQPGLTLQLNACVVNEATIDYLRCEVVDDGVGIPPDVAQQLFSRPYLRSSDGSSRTGIGLGLYLCYQIVIAHGGRLVVEPFKFGVKFVFTIPIAVLPIAPTMLPSNNLALDYTDRPSN</sequence>
<dbReference type="PRINTS" id="PR00344">
    <property type="entry name" value="BCTRLSENSOR"/>
</dbReference>
<evidence type="ECO:0000256" key="6">
    <source>
        <dbReference type="ARBA" id="ARBA00022553"/>
    </source>
</evidence>
<feature type="transmembrane region" description="Helical" evidence="12">
    <location>
        <begin position="100"/>
        <end position="128"/>
    </location>
</feature>
<evidence type="ECO:0000256" key="12">
    <source>
        <dbReference type="SAM" id="Phobius"/>
    </source>
</evidence>
<evidence type="ECO:0000256" key="3">
    <source>
        <dbReference type="ARBA" id="ARBA00006402"/>
    </source>
</evidence>
<evidence type="ECO:0000256" key="7">
    <source>
        <dbReference type="ARBA" id="ARBA00022692"/>
    </source>
</evidence>
<evidence type="ECO:0000256" key="11">
    <source>
        <dbReference type="ARBA" id="ARBA00023136"/>
    </source>
</evidence>
<dbReference type="CDD" id="cd00075">
    <property type="entry name" value="HATPase"/>
    <property type="match status" value="1"/>
</dbReference>
<feature type="transmembrane region" description="Helical" evidence="12">
    <location>
        <begin position="35"/>
        <end position="59"/>
    </location>
</feature>
<dbReference type="CDD" id="cd00082">
    <property type="entry name" value="HisKA"/>
    <property type="match status" value="1"/>
</dbReference>
<evidence type="ECO:0000256" key="8">
    <source>
        <dbReference type="ARBA" id="ARBA00022777"/>
    </source>
</evidence>
<dbReference type="InterPro" id="IPR029016">
    <property type="entry name" value="GAF-like_dom_sf"/>
</dbReference>
<dbReference type="InterPro" id="IPR036097">
    <property type="entry name" value="HisK_dim/P_sf"/>
</dbReference>
<dbReference type="AlphaFoldDB" id="A0A928VKY1"/>
<protein>
    <recommendedName>
        <fullName evidence="4">histidine kinase</fullName>
        <ecNumber evidence="4">2.7.13.3</ecNumber>
    </recommendedName>
</protein>
<evidence type="ECO:0000259" key="14">
    <source>
        <dbReference type="PROSITE" id="PS50109"/>
    </source>
</evidence>
<dbReference type="InterPro" id="IPR036890">
    <property type="entry name" value="HATPase_C_sf"/>
</dbReference>
<dbReference type="Pfam" id="PF01590">
    <property type="entry name" value="GAF"/>
    <property type="match status" value="1"/>
</dbReference>
<keyword evidence="10" id="KW-0902">Two-component regulatory system</keyword>
<feature type="domain" description="Phytochrome chromophore attachment site" evidence="13">
    <location>
        <begin position="319"/>
        <end position="455"/>
    </location>
</feature>
<name>A0A928VKY1_9CYAN</name>
<comment type="similarity">
    <text evidence="3">In the N-terminal section; belongs to the phytochrome family.</text>
</comment>
<evidence type="ECO:0000313" key="15">
    <source>
        <dbReference type="EMBL" id="MBE9028511.1"/>
    </source>
</evidence>
<keyword evidence="9 12" id="KW-1133">Transmembrane helix</keyword>
<evidence type="ECO:0000256" key="10">
    <source>
        <dbReference type="ARBA" id="ARBA00023012"/>
    </source>
</evidence>
<gene>
    <name evidence="15" type="ORF">IQ266_01910</name>
</gene>
<dbReference type="PANTHER" id="PTHR43547">
    <property type="entry name" value="TWO-COMPONENT HISTIDINE KINASE"/>
    <property type="match status" value="1"/>
</dbReference>
<dbReference type="SUPFAM" id="SSF55781">
    <property type="entry name" value="GAF domain-like"/>
    <property type="match status" value="1"/>
</dbReference>
<dbReference type="EMBL" id="JADEXQ010000004">
    <property type="protein sequence ID" value="MBE9028511.1"/>
    <property type="molecule type" value="Genomic_DNA"/>
</dbReference>
<dbReference type="InterPro" id="IPR003018">
    <property type="entry name" value="GAF"/>
</dbReference>
<feature type="transmembrane region" description="Helical" evidence="12">
    <location>
        <begin position="140"/>
        <end position="163"/>
    </location>
</feature>
<keyword evidence="16" id="KW-1185">Reference proteome</keyword>
<comment type="catalytic activity">
    <reaction evidence="1">
        <text>ATP + protein L-histidine = ADP + protein N-phospho-L-histidine.</text>
        <dbReference type="EC" id="2.7.13.3"/>
    </reaction>
</comment>
<dbReference type="Gene3D" id="1.10.287.130">
    <property type="match status" value="1"/>
</dbReference>
<evidence type="ECO:0000256" key="9">
    <source>
        <dbReference type="ARBA" id="ARBA00022989"/>
    </source>
</evidence>
<dbReference type="Gene3D" id="3.30.565.10">
    <property type="entry name" value="Histidine kinase-like ATPase, C-terminal domain"/>
    <property type="match status" value="1"/>
</dbReference>
<accession>A0A928VKY1</accession>